<dbReference type="PATRIC" id="fig|1242966.3.peg.1323"/>
<dbReference type="RefSeq" id="WP_021084685.1">
    <property type="nucleotide sequence ID" value="NZ_ANNE01000012.1"/>
</dbReference>
<organism evidence="2 3">
    <name type="scientific">Campylobacter concisus UNSW3</name>
    <dbReference type="NCBI Taxonomy" id="1242966"/>
    <lineage>
        <taxon>Bacteria</taxon>
        <taxon>Pseudomonadati</taxon>
        <taxon>Campylobacterota</taxon>
        <taxon>Epsilonproteobacteria</taxon>
        <taxon>Campylobacterales</taxon>
        <taxon>Campylobacteraceae</taxon>
        <taxon>Campylobacter</taxon>
    </lineage>
</organism>
<comment type="caution">
    <text evidence="2">The sequence shown here is derived from an EMBL/GenBank/DDBJ whole genome shotgun (WGS) entry which is preliminary data.</text>
</comment>
<evidence type="ECO:0000256" key="1">
    <source>
        <dbReference type="SAM" id="Phobius"/>
    </source>
</evidence>
<keyword evidence="1" id="KW-0812">Transmembrane</keyword>
<sequence length="54" mass="6150">MIAEFNGKISEDVKEGVFAFIFAVFFSFLKTFLIEIARSALCQWALDEVVQAQM</sequence>
<name>U2EVG5_9BACT</name>
<accession>U2EVG5</accession>
<proteinExistence type="predicted"/>
<keyword evidence="1" id="KW-0472">Membrane</keyword>
<evidence type="ECO:0000313" key="3">
    <source>
        <dbReference type="Proteomes" id="UP000016636"/>
    </source>
</evidence>
<gene>
    <name evidence="2" type="ORF">UNSW3_1452</name>
</gene>
<evidence type="ECO:0000313" key="2">
    <source>
        <dbReference type="EMBL" id="ERJ21962.1"/>
    </source>
</evidence>
<keyword evidence="1" id="KW-1133">Transmembrane helix</keyword>
<dbReference type="EMBL" id="ANNE01000012">
    <property type="protein sequence ID" value="ERJ21962.1"/>
    <property type="molecule type" value="Genomic_DNA"/>
</dbReference>
<dbReference type="AlphaFoldDB" id="U2EVG5"/>
<protein>
    <submittedName>
        <fullName evidence="2">Uncharacterized protein</fullName>
    </submittedName>
</protein>
<dbReference type="Proteomes" id="UP000016636">
    <property type="component" value="Unassembled WGS sequence"/>
</dbReference>
<reference evidence="2 3" key="1">
    <citation type="journal article" date="2013" name="BMC Genomics">
        <title>Comparative genomics of Campylobacter concisus isolates reveals genetic diversity and provides insights into disease association.</title>
        <authorList>
            <person name="Deshpande N.P."/>
            <person name="Kaakoush N.O."/>
            <person name="Wilkins M.R."/>
            <person name="Mitchell H.M."/>
        </authorList>
    </citation>
    <scope>NUCLEOTIDE SEQUENCE [LARGE SCALE GENOMIC DNA]</scope>
    <source>
        <strain evidence="2 3">UNSW3</strain>
    </source>
</reference>
<feature type="transmembrane region" description="Helical" evidence="1">
    <location>
        <begin position="16"/>
        <end position="34"/>
    </location>
</feature>